<dbReference type="EMBL" id="SZPU01000069">
    <property type="protein sequence ID" value="TKI63278.1"/>
    <property type="molecule type" value="Genomic_DNA"/>
</dbReference>
<evidence type="ECO:0000313" key="2">
    <source>
        <dbReference type="Proteomes" id="UP000308744"/>
    </source>
</evidence>
<dbReference type="Proteomes" id="UP000308744">
    <property type="component" value="Unassembled WGS sequence"/>
</dbReference>
<reference evidence="1 2" key="1">
    <citation type="submission" date="2019-04" db="EMBL/GenBank/DDBJ databases">
        <title>Lysinibacillus genome sequencing.</title>
        <authorList>
            <person name="Dunlap C."/>
        </authorList>
    </citation>
    <scope>NUCLEOTIDE SEQUENCE [LARGE SCALE GENOMIC DNA]</scope>
    <source>
        <strain evidence="1 2">CCTCC AB 2010389</strain>
    </source>
</reference>
<comment type="caution">
    <text evidence="1">The sequence shown here is derived from an EMBL/GenBank/DDBJ whole genome shotgun (WGS) entry which is preliminary data.</text>
</comment>
<organism evidence="1 2">
    <name type="scientific">Lysinibacillus mangiferihumi</name>
    <dbReference type="NCBI Taxonomy" id="1130819"/>
    <lineage>
        <taxon>Bacteria</taxon>
        <taxon>Bacillati</taxon>
        <taxon>Bacillota</taxon>
        <taxon>Bacilli</taxon>
        <taxon>Bacillales</taxon>
        <taxon>Bacillaceae</taxon>
        <taxon>Lysinibacillus</taxon>
    </lineage>
</organism>
<gene>
    <name evidence="1" type="ORF">FC756_18440</name>
</gene>
<name>A0A4U2YPQ6_9BACI</name>
<proteinExistence type="predicted"/>
<dbReference type="AlphaFoldDB" id="A0A4U2YPQ6"/>
<keyword evidence="2" id="KW-1185">Reference proteome</keyword>
<protein>
    <submittedName>
        <fullName evidence="1">Short-chain dehydrogenase</fullName>
    </submittedName>
</protein>
<sequence>MGLSHEFGIIIDIQDQAYESYTPEKYDCISLHDDIISDIMEALTLMPTYFHRLELPNFGLAYHGITIIPPVSLPLFLDMVLQSDAWKRYEELDELAVKIKEAIRLQRYMIHYGI</sequence>
<dbReference type="RefSeq" id="WP_107897668.1">
    <property type="nucleotide sequence ID" value="NZ_PYWM01000051.1"/>
</dbReference>
<accession>A0A4U2YPQ6</accession>
<evidence type="ECO:0000313" key="1">
    <source>
        <dbReference type="EMBL" id="TKI63278.1"/>
    </source>
</evidence>